<evidence type="ECO:0000313" key="1">
    <source>
        <dbReference type="EMBL" id="ACV63688.1"/>
    </source>
</evidence>
<organism evidence="1 2">
    <name type="scientific">Desulfofarcimen acetoxidans (strain ATCC 49208 / DSM 771 / KCTC 5769 / VKM B-1644 / 5575)</name>
    <name type="common">Desulfotomaculum acetoxidans</name>
    <dbReference type="NCBI Taxonomy" id="485916"/>
    <lineage>
        <taxon>Bacteria</taxon>
        <taxon>Bacillati</taxon>
        <taxon>Bacillota</taxon>
        <taxon>Clostridia</taxon>
        <taxon>Eubacteriales</taxon>
        <taxon>Peptococcaceae</taxon>
        <taxon>Desulfofarcimen</taxon>
    </lineage>
</organism>
<dbReference type="GO" id="GO:0003700">
    <property type="term" value="F:DNA-binding transcription factor activity"/>
    <property type="evidence" value="ECO:0007669"/>
    <property type="project" value="TreeGrafter"/>
</dbReference>
<dbReference type="GO" id="GO:0005829">
    <property type="term" value="C:cytosol"/>
    <property type="evidence" value="ECO:0007669"/>
    <property type="project" value="TreeGrafter"/>
</dbReference>
<protein>
    <submittedName>
        <fullName evidence="1">Transcriptional regulator, BadM/Rrf2 family</fullName>
    </submittedName>
</protein>
<dbReference type="InterPro" id="IPR030489">
    <property type="entry name" value="TR_Rrf2-type_CS"/>
</dbReference>
<dbReference type="PANTHER" id="PTHR33221:SF2">
    <property type="entry name" value="TRANSCRIPTIONAL REGULATOR"/>
    <property type="match status" value="1"/>
</dbReference>
<dbReference type="NCBIfam" id="TIGR00738">
    <property type="entry name" value="rrf2_super"/>
    <property type="match status" value="1"/>
</dbReference>
<dbReference type="InterPro" id="IPR036390">
    <property type="entry name" value="WH_DNA-bd_sf"/>
</dbReference>
<dbReference type="Pfam" id="PF02082">
    <property type="entry name" value="Rrf2"/>
    <property type="match status" value="1"/>
</dbReference>
<dbReference type="PANTHER" id="PTHR33221">
    <property type="entry name" value="WINGED HELIX-TURN-HELIX TRANSCRIPTIONAL REGULATOR, RRF2 FAMILY"/>
    <property type="match status" value="1"/>
</dbReference>
<sequence>MKINQATDYAFRAVFYLSLLPRGQVVEAKLIAEDENIPTRFLLKIFPQLIKAGIVESQRGNRGGYSLAKKPAEITLKDVLEAVEGPVMVNRCLLSPEGCNKNHTAICPIHQALLNIQQTMNTELEKYDFETLKNNYKQHLSKL</sequence>
<dbReference type="AlphaFoldDB" id="C8W2K4"/>
<dbReference type="EMBL" id="CP001720">
    <property type="protein sequence ID" value="ACV63688.1"/>
    <property type="molecule type" value="Genomic_DNA"/>
</dbReference>
<name>C8W2K4_DESAS</name>
<dbReference type="PROSITE" id="PS51197">
    <property type="entry name" value="HTH_RRF2_2"/>
    <property type="match status" value="1"/>
</dbReference>
<dbReference type="KEGG" id="dae:Dtox_2932"/>
<dbReference type="OrthoDB" id="9808360at2"/>
<dbReference type="Proteomes" id="UP000002217">
    <property type="component" value="Chromosome"/>
</dbReference>
<gene>
    <name evidence="1" type="ordered locus">Dtox_2932</name>
</gene>
<keyword evidence="2" id="KW-1185">Reference proteome</keyword>
<dbReference type="eggNOG" id="COG1959">
    <property type="taxonomic scope" value="Bacteria"/>
</dbReference>
<evidence type="ECO:0000313" key="2">
    <source>
        <dbReference type="Proteomes" id="UP000002217"/>
    </source>
</evidence>
<proteinExistence type="predicted"/>
<dbReference type="HOGENOM" id="CLU_107144_1_3_9"/>
<accession>C8W2K4</accession>
<dbReference type="InterPro" id="IPR036388">
    <property type="entry name" value="WH-like_DNA-bd_sf"/>
</dbReference>
<dbReference type="PROSITE" id="PS01332">
    <property type="entry name" value="HTH_RRF2_1"/>
    <property type="match status" value="1"/>
</dbReference>
<dbReference type="Gene3D" id="1.10.10.10">
    <property type="entry name" value="Winged helix-like DNA-binding domain superfamily/Winged helix DNA-binding domain"/>
    <property type="match status" value="1"/>
</dbReference>
<dbReference type="InterPro" id="IPR000944">
    <property type="entry name" value="Tscrpt_reg_Rrf2"/>
</dbReference>
<dbReference type="SUPFAM" id="SSF46785">
    <property type="entry name" value="Winged helix' DNA-binding domain"/>
    <property type="match status" value="1"/>
</dbReference>
<dbReference type="STRING" id="485916.Dtox_2932"/>
<dbReference type="RefSeq" id="WP_015758380.1">
    <property type="nucleotide sequence ID" value="NC_013216.1"/>
</dbReference>
<reference evidence="1 2" key="1">
    <citation type="journal article" date="2009" name="Stand. Genomic Sci.">
        <title>Complete genome sequence of Desulfotomaculum acetoxidans type strain (5575).</title>
        <authorList>
            <person name="Spring S."/>
            <person name="Lapidus A."/>
            <person name="Schroder M."/>
            <person name="Gleim D."/>
            <person name="Sims D."/>
            <person name="Meincke L."/>
            <person name="Glavina Del Rio T."/>
            <person name="Tice H."/>
            <person name="Copeland A."/>
            <person name="Cheng J.F."/>
            <person name="Lucas S."/>
            <person name="Chen F."/>
            <person name="Nolan M."/>
            <person name="Bruce D."/>
            <person name="Goodwin L."/>
            <person name="Pitluck S."/>
            <person name="Ivanova N."/>
            <person name="Mavromatis K."/>
            <person name="Mikhailova N."/>
            <person name="Pati A."/>
            <person name="Chen A."/>
            <person name="Palaniappan K."/>
            <person name="Land M."/>
            <person name="Hauser L."/>
            <person name="Chang Y.J."/>
            <person name="Jeffries C.D."/>
            <person name="Chain P."/>
            <person name="Saunders E."/>
            <person name="Brettin T."/>
            <person name="Detter J.C."/>
            <person name="Goker M."/>
            <person name="Bristow J."/>
            <person name="Eisen J.A."/>
            <person name="Markowitz V."/>
            <person name="Hugenholtz P."/>
            <person name="Kyrpides N.C."/>
            <person name="Klenk H.P."/>
            <person name="Han C."/>
        </authorList>
    </citation>
    <scope>NUCLEOTIDE SEQUENCE [LARGE SCALE GENOMIC DNA]</scope>
    <source>
        <strain evidence="2">ATCC 49208 / DSM 771 / VKM B-1644</strain>
    </source>
</reference>